<evidence type="ECO:0008006" key="4">
    <source>
        <dbReference type="Google" id="ProtNLM"/>
    </source>
</evidence>
<protein>
    <recommendedName>
        <fullName evidence="4">Secreted protein</fullName>
    </recommendedName>
</protein>
<reference evidence="2 3" key="1">
    <citation type="submission" date="2018-07" db="EMBL/GenBank/DDBJ databases">
        <title>Draft genome of the type strain Streptomyces armeniacus ATCC 15676.</title>
        <authorList>
            <person name="Labana P."/>
            <person name="Gosse J.T."/>
            <person name="Boddy C.N."/>
        </authorList>
    </citation>
    <scope>NUCLEOTIDE SEQUENCE [LARGE SCALE GENOMIC DNA]</scope>
    <source>
        <strain evidence="2 3">ATCC 15676</strain>
    </source>
</reference>
<organism evidence="2 3">
    <name type="scientific">Streptomyces armeniacus</name>
    <dbReference type="NCBI Taxonomy" id="83291"/>
    <lineage>
        <taxon>Bacteria</taxon>
        <taxon>Bacillati</taxon>
        <taxon>Actinomycetota</taxon>
        <taxon>Actinomycetes</taxon>
        <taxon>Kitasatosporales</taxon>
        <taxon>Streptomycetaceae</taxon>
        <taxon>Streptomyces</taxon>
    </lineage>
</organism>
<accession>A0A345XKQ3</accession>
<gene>
    <name evidence="2" type="ORF">DVA86_05660</name>
</gene>
<evidence type="ECO:0000256" key="1">
    <source>
        <dbReference type="SAM" id="Phobius"/>
    </source>
</evidence>
<sequence length="191" mass="19785">MQPSAGPGPLPHTRVRIVHWIATAVALAAVVGLSTVVQPSDATAGTGTATKGPDPADARYPLGCPGGSEGAVDVLKHGSADFDDDGQRETVALVRCDTATGTPPNGIFVLAHPAEPGERPRVAETLLPSGEGMTAEDFTVGERGPKTVSATLRGYSSPDVPRCCPDRERKVKWEWKEGKFVLIPAPVAGSA</sequence>
<name>A0A345XKQ3_9ACTN</name>
<dbReference type="KEGG" id="sarm:DVA86_05660"/>
<dbReference type="AlphaFoldDB" id="A0A345XKQ3"/>
<keyword evidence="1" id="KW-0812">Transmembrane</keyword>
<keyword evidence="1" id="KW-0472">Membrane</keyword>
<evidence type="ECO:0000313" key="3">
    <source>
        <dbReference type="Proteomes" id="UP000254425"/>
    </source>
</evidence>
<evidence type="ECO:0000313" key="2">
    <source>
        <dbReference type="EMBL" id="AXK32219.1"/>
    </source>
</evidence>
<keyword evidence="1" id="KW-1133">Transmembrane helix</keyword>
<keyword evidence="3" id="KW-1185">Reference proteome</keyword>
<dbReference type="Proteomes" id="UP000254425">
    <property type="component" value="Chromosome"/>
</dbReference>
<dbReference type="EMBL" id="CP031320">
    <property type="protein sequence ID" value="AXK32219.1"/>
    <property type="molecule type" value="Genomic_DNA"/>
</dbReference>
<proteinExistence type="predicted"/>
<feature type="transmembrane region" description="Helical" evidence="1">
    <location>
        <begin position="17"/>
        <end position="37"/>
    </location>
</feature>